<keyword evidence="2" id="KW-1185">Reference proteome</keyword>
<dbReference type="STRING" id="147645.A6J80_17185"/>
<dbReference type="AlphaFoldDB" id="A0A1V0GVN8"/>
<dbReference type="EMBL" id="CP020442">
    <property type="protein sequence ID" value="ARC37850.1"/>
    <property type="molecule type" value="Genomic_DNA"/>
</dbReference>
<evidence type="ECO:0000313" key="2">
    <source>
        <dbReference type="Proteomes" id="UP000191257"/>
    </source>
</evidence>
<protein>
    <submittedName>
        <fullName evidence="1">Uncharacterized protein</fullName>
    </submittedName>
</protein>
<dbReference type="Proteomes" id="UP000191257">
    <property type="component" value="Chromosome"/>
</dbReference>
<proteinExistence type="predicted"/>
<accession>A0A1V0GVN8</accession>
<gene>
    <name evidence="1" type="ORF">A6J80_17185</name>
</gene>
<organism evidence="1 2">
    <name type="scientific">Paracoccus yeei</name>
    <dbReference type="NCBI Taxonomy" id="147645"/>
    <lineage>
        <taxon>Bacteria</taxon>
        <taxon>Pseudomonadati</taxon>
        <taxon>Pseudomonadota</taxon>
        <taxon>Alphaproteobacteria</taxon>
        <taxon>Rhodobacterales</taxon>
        <taxon>Paracoccaceae</taxon>
        <taxon>Paracoccus</taxon>
    </lineage>
</organism>
<name>A0A1V0GVN8_9RHOB</name>
<dbReference type="RefSeq" id="WP_080622313.1">
    <property type="nucleotide sequence ID" value="NZ_CAWMZI010000001.1"/>
</dbReference>
<dbReference type="KEGG" id="pye:A6J80_17185"/>
<evidence type="ECO:0000313" key="1">
    <source>
        <dbReference type="EMBL" id="ARC37850.1"/>
    </source>
</evidence>
<reference evidence="1" key="1">
    <citation type="submission" date="2017-12" db="EMBL/GenBank/DDBJ databases">
        <title>FDA dAtabase for Regulatory Grade micrObial Sequences (FDA-ARGOS): Supporting development and validation of Infectious Disease Dx tests.</title>
        <authorList>
            <person name="Campos J."/>
            <person name="Goldberg B."/>
            <person name="Tallon L."/>
            <person name="Sadzewicz L."/>
            <person name="Sengamalay N."/>
            <person name="Ott S."/>
            <person name="Godinez A."/>
            <person name="Nagaraj S."/>
            <person name="Vyas G."/>
            <person name="Aluvathingal J."/>
            <person name="Nadendla S."/>
            <person name="Geyer C."/>
            <person name="Nandy P."/>
            <person name="Hobson J."/>
            <person name="Sichtig H."/>
        </authorList>
    </citation>
    <scope>NUCLEOTIDE SEQUENCE</scope>
    <source>
        <strain evidence="1">FDAARGOS_252</strain>
    </source>
</reference>
<sequence length="235" mass="26329">MPDPTDPHPVADDPSGIVQQMPETAWDVLEELRVRITKGPWEARADHPLNACANVRTRDEGWEVATLYGGGETARQDADGVWGPHPERDATARAIAMLPDLLDEVIARRTTEADLRAEVERLRGLSKAAQDVMAERHRQISDEGWTPELDDCHDRSEMAQAAACYALSGTPVDESLFIHGRWKDPRDLFWPWSPEWWKPTGRRRDLVKAGALILAEIERLDRAALSPETDGGQDD</sequence>